<evidence type="ECO:0000313" key="4">
    <source>
        <dbReference type="Proteomes" id="UP000268908"/>
    </source>
</evidence>
<dbReference type="SUPFAM" id="SSF55486">
    <property type="entry name" value="Metalloproteases ('zincins'), catalytic domain"/>
    <property type="match status" value="1"/>
</dbReference>
<name>A0A497XAZ2_9PROT</name>
<proteinExistence type="predicted"/>
<keyword evidence="2" id="KW-0812">Transmembrane</keyword>
<keyword evidence="2" id="KW-0472">Membrane</keyword>
<dbReference type="Proteomes" id="UP000268908">
    <property type="component" value="Unassembled WGS sequence"/>
</dbReference>
<dbReference type="Gene3D" id="3.40.390.10">
    <property type="entry name" value="Collagenase (Catalytic Domain)"/>
    <property type="match status" value="1"/>
</dbReference>
<keyword evidence="4" id="KW-1185">Reference proteome</keyword>
<feature type="compositionally biased region" description="Low complexity" evidence="1">
    <location>
        <begin position="89"/>
        <end position="102"/>
    </location>
</feature>
<reference evidence="3 4" key="1">
    <citation type="submission" date="2018-10" db="EMBL/GenBank/DDBJ databases">
        <title>Genomic Encyclopedia of Type Strains, Phase IV (KMG-IV): sequencing the most valuable type-strain genomes for metagenomic binning, comparative biology and taxonomic classification.</title>
        <authorList>
            <person name="Goeker M."/>
        </authorList>
    </citation>
    <scope>NUCLEOTIDE SEQUENCE [LARGE SCALE GENOMIC DNA]</scope>
    <source>
        <strain evidence="3 4">DSM 26916</strain>
    </source>
</reference>
<sequence length="326" mass="34703">MSNRQKTYAACAGCGTEFARPLPWSARCPGCGRFLNVAAKMANANGRADRGVAGFSLLRVGKALILFFAVLIGFIFFATTSGPDASGKPAATTPAAAAVTPDPAHRQREAEAQRLRATEVAECPDGEMATQTAHGNVPVNALAVAGRFNSLRFAYNPALAPESVPEARLAGIISAAAQAWSACGIRGEFVGTTQDMSGAANTFVVQWYNSEGVPIAGYRKGTTIYLNAGHYQTMRAHSEVYAQDVMQRLISHEMGHAFGLVEHSARCVDVMATEDSFDKCDRDPAAPRTIRDTDKLFFVKQQAFPTACDIKRCRLINGLAAPAPGA</sequence>
<evidence type="ECO:0008006" key="5">
    <source>
        <dbReference type="Google" id="ProtNLM"/>
    </source>
</evidence>
<organism evidence="3 4">
    <name type="scientific">Sulfurisoma sediminicola</name>
    <dbReference type="NCBI Taxonomy" id="1381557"/>
    <lineage>
        <taxon>Bacteria</taxon>
        <taxon>Pseudomonadati</taxon>
        <taxon>Pseudomonadota</taxon>
        <taxon>Betaproteobacteria</taxon>
        <taxon>Nitrosomonadales</taxon>
        <taxon>Sterolibacteriaceae</taxon>
        <taxon>Sulfurisoma</taxon>
    </lineage>
</organism>
<accession>A0A497XAZ2</accession>
<evidence type="ECO:0000256" key="1">
    <source>
        <dbReference type="SAM" id="MobiDB-lite"/>
    </source>
</evidence>
<protein>
    <recommendedName>
        <fullName evidence="5">Matrixin</fullName>
    </recommendedName>
</protein>
<dbReference type="AlphaFoldDB" id="A0A497XAZ2"/>
<gene>
    <name evidence="3" type="ORF">DFR35_2180</name>
</gene>
<dbReference type="InterPro" id="IPR024079">
    <property type="entry name" value="MetalloPept_cat_dom_sf"/>
</dbReference>
<feature type="region of interest" description="Disordered" evidence="1">
    <location>
        <begin position="87"/>
        <end position="108"/>
    </location>
</feature>
<evidence type="ECO:0000256" key="2">
    <source>
        <dbReference type="SAM" id="Phobius"/>
    </source>
</evidence>
<comment type="caution">
    <text evidence="3">The sequence shown here is derived from an EMBL/GenBank/DDBJ whole genome shotgun (WGS) entry which is preliminary data.</text>
</comment>
<dbReference type="EMBL" id="RCCI01000006">
    <property type="protein sequence ID" value="RLJ63553.1"/>
    <property type="molecule type" value="Genomic_DNA"/>
</dbReference>
<dbReference type="GO" id="GO:0008237">
    <property type="term" value="F:metallopeptidase activity"/>
    <property type="evidence" value="ECO:0007669"/>
    <property type="project" value="InterPro"/>
</dbReference>
<feature type="transmembrane region" description="Helical" evidence="2">
    <location>
        <begin position="57"/>
        <end position="78"/>
    </location>
</feature>
<keyword evidence="2" id="KW-1133">Transmembrane helix</keyword>
<evidence type="ECO:0000313" key="3">
    <source>
        <dbReference type="EMBL" id="RLJ63553.1"/>
    </source>
</evidence>